<feature type="domain" description="Response regulatory" evidence="3">
    <location>
        <begin position="23"/>
        <end position="140"/>
    </location>
</feature>
<dbReference type="InterPro" id="IPR011006">
    <property type="entry name" value="CheY-like_superfamily"/>
</dbReference>
<dbReference type="GO" id="GO:0003677">
    <property type="term" value="F:DNA binding"/>
    <property type="evidence" value="ECO:0007669"/>
    <property type="project" value="UniProtKB-KW"/>
</dbReference>
<dbReference type="Gene3D" id="3.40.50.2300">
    <property type="match status" value="1"/>
</dbReference>
<evidence type="ECO:0000256" key="1">
    <source>
        <dbReference type="ARBA" id="ARBA00022553"/>
    </source>
</evidence>
<dbReference type="GO" id="GO:0000160">
    <property type="term" value="P:phosphorelay signal transduction system"/>
    <property type="evidence" value="ECO:0007669"/>
    <property type="project" value="InterPro"/>
</dbReference>
<gene>
    <name evidence="4" type="ORF">SAMN05216421_0910</name>
</gene>
<accession>A0A1H1PGN1</accession>
<sequence length="463" mass="50085">MDTLGAQRAGAWQEQGTDMSSKRVLIVDDSRSARHVLKRQLVQYGITVDEVESAEDGLQYLLYNKPHAIFMDHMMPGMDGLQAVRIIKGNPATGLIPIMMYTSKDGGEVYVGQARALGAVGVLPKEIKSVDLEAVLHSLHLLDEEPSEAPPEQAWQSSAASAADQTRLKADAEAAAIGPQLSERELEVLAREAADDAVVRLLRPHLDAHARRLQSSFKAELRNLVESIPAPQNEAPRRRWSTTAAGVVLGALLAGGLPHLFDEDEVSEPAQVTVDPAPARSAAPKAGFSLASMPLGQSAAPAPDEPLLQALEWAVNRNGEFAPGAMPFDDARLRFVEELATRLDASGFAGVMHVTAYPGSFCMVPDDEGVMRVAPADLPVTECLDFGVEAERLERRAELESVAFASFANRKPLFDDTALRMVVEASAEPDARVPYPVIDDQVVAGEWNAIAQQNQRVEVKLVR</sequence>
<evidence type="ECO:0000313" key="5">
    <source>
        <dbReference type="Proteomes" id="UP000243207"/>
    </source>
</evidence>
<dbReference type="PANTHER" id="PTHR44591:SF3">
    <property type="entry name" value="RESPONSE REGULATORY DOMAIN-CONTAINING PROTEIN"/>
    <property type="match status" value="1"/>
</dbReference>
<dbReference type="PANTHER" id="PTHR44591">
    <property type="entry name" value="STRESS RESPONSE REGULATOR PROTEIN 1"/>
    <property type="match status" value="1"/>
</dbReference>
<dbReference type="InterPro" id="IPR001789">
    <property type="entry name" value="Sig_transdc_resp-reg_receiver"/>
</dbReference>
<dbReference type="AlphaFoldDB" id="A0A1H1PGN1"/>
<keyword evidence="4" id="KW-0238">DNA-binding</keyword>
<evidence type="ECO:0000256" key="2">
    <source>
        <dbReference type="PROSITE-ProRule" id="PRU00169"/>
    </source>
</evidence>
<dbReference type="STRING" id="487184.SAMN05216421_0910"/>
<name>A0A1H1PGN1_9GAMM</name>
<feature type="modified residue" description="4-aspartylphosphate" evidence="2">
    <location>
        <position position="72"/>
    </location>
</feature>
<dbReference type="Pfam" id="PF00072">
    <property type="entry name" value="Response_reg"/>
    <property type="match status" value="1"/>
</dbReference>
<organism evidence="4 5">
    <name type="scientific">Halopseudomonas xinjiangensis</name>
    <dbReference type="NCBI Taxonomy" id="487184"/>
    <lineage>
        <taxon>Bacteria</taxon>
        <taxon>Pseudomonadati</taxon>
        <taxon>Pseudomonadota</taxon>
        <taxon>Gammaproteobacteria</taxon>
        <taxon>Pseudomonadales</taxon>
        <taxon>Pseudomonadaceae</taxon>
        <taxon>Halopseudomonas</taxon>
    </lineage>
</organism>
<reference evidence="5" key="1">
    <citation type="submission" date="2016-10" db="EMBL/GenBank/DDBJ databases">
        <authorList>
            <person name="Varghese N."/>
            <person name="Submissions S."/>
        </authorList>
    </citation>
    <scope>NUCLEOTIDE SEQUENCE [LARGE SCALE GENOMIC DNA]</scope>
    <source>
        <strain evidence="5">NRRL B-51270</strain>
    </source>
</reference>
<dbReference type="InterPro" id="IPR050595">
    <property type="entry name" value="Bact_response_regulator"/>
</dbReference>
<evidence type="ECO:0000313" key="4">
    <source>
        <dbReference type="EMBL" id="SDS10304.1"/>
    </source>
</evidence>
<dbReference type="CDD" id="cd00156">
    <property type="entry name" value="REC"/>
    <property type="match status" value="1"/>
</dbReference>
<dbReference type="EMBL" id="LT629736">
    <property type="protein sequence ID" value="SDS10304.1"/>
    <property type="molecule type" value="Genomic_DNA"/>
</dbReference>
<dbReference type="Proteomes" id="UP000243207">
    <property type="component" value="Chromosome I"/>
</dbReference>
<proteinExistence type="predicted"/>
<keyword evidence="5" id="KW-1185">Reference proteome</keyword>
<dbReference type="SUPFAM" id="SSF52172">
    <property type="entry name" value="CheY-like"/>
    <property type="match status" value="1"/>
</dbReference>
<keyword evidence="1 2" id="KW-0597">Phosphoprotein</keyword>
<protein>
    <submittedName>
        <fullName evidence="4">DNA-binding response regulator, NarL/FixJ family, contains REC and HTH domains</fullName>
    </submittedName>
</protein>
<dbReference type="PROSITE" id="PS50110">
    <property type="entry name" value="RESPONSE_REGULATORY"/>
    <property type="match status" value="1"/>
</dbReference>
<evidence type="ECO:0000259" key="3">
    <source>
        <dbReference type="PROSITE" id="PS50110"/>
    </source>
</evidence>
<dbReference type="SMART" id="SM00448">
    <property type="entry name" value="REC"/>
    <property type="match status" value="1"/>
</dbReference>